<dbReference type="EMBL" id="CACRZD030000207">
    <property type="protein sequence ID" value="CAA6675051.1"/>
    <property type="molecule type" value="Genomic_DNA"/>
</dbReference>
<protein>
    <recommendedName>
        <fullName evidence="7">Pectinesterase</fullName>
        <ecNumber evidence="7">3.1.1.11</ecNumber>
    </recommendedName>
</protein>
<dbReference type="CDD" id="cd15798">
    <property type="entry name" value="PMEI-like_3"/>
    <property type="match status" value="1"/>
</dbReference>
<comment type="catalytic activity">
    <reaction evidence="7">
        <text>[(1-&gt;4)-alpha-D-galacturonosyl methyl ester](n) + n H2O = [(1-&gt;4)-alpha-D-galacturonosyl](n) + n methanol + n H(+)</text>
        <dbReference type="Rhea" id="RHEA:22380"/>
        <dbReference type="Rhea" id="RHEA-COMP:14570"/>
        <dbReference type="Rhea" id="RHEA-COMP:14573"/>
        <dbReference type="ChEBI" id="CHEBI:15377"/>
        <dbReference type="ChEBI" id="CHEBI:15378"/>
        <dbReference type="ChEBI" id="CHEBI:17790"/>
        <dbReference type="ChEBI" id="CHEBI:140522"/>
        <dbReference type="ChEBI" id="CHEBI:140523"/>
        <dbReference type="EC" id="3.1.1.11"/>
    </reaction>
</comment>
<comment type="similarity">
    <text evidence="3">In the C-terminal section; belongs to the pectinesterase family.</text>
</comment>
<dbReference type="Gene3D" id="1.20.140.40">
    <property type="entry name" value="Invertase/pectin methylesterase inhibitor family protein"/>
    <property type="match status" value="1"/>
</dbReference>
<dbReference type="SUPFAM" id="SSF51126">
    <property type="entry name" value="Pectin lyase-like"/>
    <property type="match status" value="1"/>
</dbReference>
<dbReference type="InterPro" id="IPR011050">
    <property type="entry name" value="Pectin_lyase_fold/virulence"/>
</dbReference>
<dbReference type="InterPro" id="IPR000070">
    <property type="entry name" value="Pectinesterase_cat"/>
</dbReference>
<dbReference type="InterPro" id="IPR033131">
    <property type="entry name" value="Pectinesterase_Asp_AS"/>
</dbReference>
<comment type="similarity">
    <text evidence="2">In the N-terminal section; belongs to the PMEI family.</text>
</comment>
<evidence type="ECO:0000259" key="8">
    <source>
        <dbReference type="SMART" id="SM00856"/>
    </source>
</evidence>
<feature type="domain" description="Pectinesterase inhibitor" evidence="8">
    <location>
        <begin position="56"/>
        <end position="179"/>
    </location>
</feature>
<reference evidence="10" key="1">
    <citation type="journal article" date="2020" name="Sci. Rep.">
        <title>Chromosome-scale genome assembly for the duckweed Spirodela intermedia, integrating cytogenetic maps, PacBio and Oxford Nanopore libraries.</title>
        <authorList>
            <person name="Hoang P.T.N."/>
            <person name="Fiebig A."/>
            <person name="Novak P."/>
            <person name="Macas J."/>
            <person name="Cao H.X."/>
            <person name="Stepanenko A."/>
            <person name="Chen G."/>
            <person name="Borisjuk N."/>
            <person name="Scholz U."/>
            <person name="Schubert I."/>
        </authorList>
    </citation>
    <scope>NUCLEOTIDE SEQUENCE [LARGE SCALE GENOMIC DNA]</scope>
</reference>
<dbReference type="Gene3D" id="2.160.20.10">
    <property type="entry name" value="Single-stranded right-handed beta-helix, Pectin lyase-like"/>
    <property type="match status" value="1"/>
</dbReference>
<evidence type="ECO:0000256" key="2">
    <source>
        <dbReference type="ARBA" id="ARBA00006027"/>
    </source>
</evidence>
<dbReference type="InterPro" id="IPR035513">
    <property type="entry name" value="Invertase/methylesterase_inhib"/>
</dbReference>
<dbReference type="Proteomes" id="UP001189122">
    <property type="component" value="Unassembled WGS sequence"/>
</dbReference>
<dbReference type="InterPro" id="IPR006501">
    <property type="entry name" value="Pectinesterase_inhib_dom"/>
</dbReference>
<dbReference type="SUPFAM" id="SSF101148">
    <property type="entry name" value="Plant invertase/pectin methylesterase inhibitor"/>
    <property type="match status" value="1"/>
</dbReference>
<evidence type="ECO:0000256" key="6">
    <source>
        <dbReference type="PROSITE-ProRule" id="PRU10040"/>
    </source>
</evidence>
<evidence type="ECO:0000256" key="5">
    <source>
        <dbReference type="ARBA" id="ARBA00023085"/>
    </source>
</evidence>
<comment type="pathway">
    <text evidence="1 7">Glycan metabolism; pectin degradation; 2-dehydro-3-deoxy-D-gluconate from pectin: step 1/5.</text>
</comment>
<gene>
    <name evidence="9" type="ORF">SI7747_UN021393</name>
</gene>
<evidence type="ECO:0000256" key="7">
    <source>
        <dbReference type="RuleBase" id="RU000589"/>
    </source>
</evidence>
<comment type="caution">
    <text evidence="9">The sequence shown here is derived from an EMBL/GenBank/DDBJ whole genome shotgun (WGS) entry which is preliminary data.</text>
</comment>
<evidence type="ECO:0000313" key="10">
    <source>
        <dbReference type="Proteomes" id="UP001189122"/>
    </source>
</evidence>
<keyword evidence="4 7" id="KW-0378">Hydrolase</keyword>
<dbReference type="Pfam" id="PF01095">
    <property type="entry name" value="Pectinesterase"/>
    <property type="match status" value="1"/>
</dbReference>
<dbReference type="PROSITE" id="PS00503">
    <property type="entry name" value="PECTINESTERASE_2"/>
    <property type="match status" value="1"/>
</dbReference>
<dbReference type="InterPro" id="IPR012334">
    <property type="entry name" value="Pectin_lyas_fold"/>
</dbReference>
<accession>A0ABN7EAX4</accession>
<evidence type="ECO:0000256" key="3">
    <source>
        <dbReference type="ARBA" id="ARBA00007786"/>
    </source>
</evidence>
<dbReference type="SMART" id="SM00856">
    <property type="entry name" value="PMEI"/>
    <property type="match status" value="1"/>
</dbReference>
<sequence>MKKGTELLNFVIAFSPTWARGCLKPLFFSHSFFPSSCYRSRALRSHLWLRRTRAPSAMAPVTPDFCKSVLPPGRSGNLYDYGRFSVARSLSGRGNGLSLSQLAVRALEDCKLLSDLNIDFLSSTSEALNASNNLLDPQADRRRPLLSALLTNQQTCLDGLNLASSEWNLMNGLSVPLSKRHTALQPLPGALLPRLDPQQEEEIQLRPWLRPGGRVSVEEGTLAPHCRHWRGRPSPAGHVAPQPRDVRAGKWAGLLQSSSSNQILVRDAVMSAPNNTDATSGYHLIYIVAGVYQEYVEVPKNKKYLMMIGDGINRTIITGNRSVVDGWTTFNSATFGNGGAVKHQAVAVRNGADQSTFHRCSFEGYQDTLYTHSLRQFYRQCDIYGTVDFIFGNAAVVFQACNLYARLPLTGQKNMVTAQGRTDPNQKHGDLHSGVQDPCRPGSGEEWKRHEDLPWQAVAPLFPYHRHGEHRPRRRDGRQGEVAGFARHNATDALNFTVANFIDGDKWLPSTGVSYLSGLTLKALTSPLHRRHLPNFERDQLYPFIHGTLTEPINAI</sequence>
<evidence type="ECO:0000313" key="9">
    <source>
        <dbReference type="EMBL" id="CAA6675051.1"/>
    </source>
</evidence>
<evidence type="ECO:0000256" key="4">
    <source>
        <dbReference type="ARBA" id="ARBA00022801"/>
    </source>
</evidence>
<dbReference type="Pfam" id="PF04043">
    <property type="entry name" value="PMEI"/>
    <property type="match status" value="1"/>
</dbReference>
<name>A0ABN7EAX4_SPIIN</name>
<dbReference type="EC" id="3.1.1.11" evidence="7"/>
<keyword evidence="10" id="KW-1185">Reference proteome</keyword>
<proteinExistence type="inferred from homology"/>
<keyword evidence="5 7" id="KW-0063">Aspartyl esterase</keyword>
<organism evidence="9 10">
    <name type="scientific">Spirodela intermedia</name>
    <name type="common">Intermediate duckweed</name>
    <dbReference type="NCBI Taxonomy" id="51605"/>
    <lineage>
        <taxon>Eukaryota</taxon>
        <taxon>Viridiplantae</taxon>
        <taxon>Streptophyta</taxon>
        <taxon>Embryophyta</taxon>
        <taxon>Tracheophyta</taxon>
        <taxon>Spermatophyta</taxon>
        <taxon>Magnoliopsida</taxon>
        <taxon>Liliopsida</taxon>
        <taxon>Araceae</taxon>
        <taxon>Lemnoideae</taxon>
        <taxon>Spirodela</taxon>
    </lineage>
</organism>
<dbReference type="PANTHER" id="PTHR31707">
    <property type="entry name" value="PECTINESTERASE"/>
    <property type="match status" value="1"/>
</dbReference>
<evidence type="ECO:0000256" key="1">
    <source>
        <dbReference type="ARBA" id="ARBA00005184"/>
    </source>
</evidence>
<feature type="active site" evidence="6">
    <location>
        <position position="388"/>
    </location>
</feature>